<evidence type="ECO:0000313" key="1">
    <source>
        <dbReference type="EMBL" id="RID85675.1"/>
    </source>
</evidence>
<sequence>MDIVYRLKPKKLLKLLSKAREKELEETVWEYWLTLDTEAQKKQPFNVYLRELKKAASDPKTSVGLTEEEILQDAENILKSMGRT</sequence>
<gene>
    <name evidence="1" type="ORF">D1970_08965</name>
</gene>
<dbReference type="RefSeq" id="WP_119112528.1">
    <property type="nucleotide sequence ID" value="NZ_CBCSEO010000002.1"/>
</dbReference>
<dbReference type="EMBL" id="QWVT01000015">
    <property type="protein sequence ID" value="RID85675.1"/>
    <property type="molecule type" value="Genomic_DNA"/>
</dbReference>
<accession>A0A398B6V8</accession>
<reference evidence="1 2" key="1">
    <citation type="submission" date="2018-08" db="EMBL/GenBank/DDBJ databases">
        <title>Bacillus jemisoniae sp. nov., Bacillus chryseoplanitiae sp. nov., Bacillus resnikiae sp. nov., and Bacillus frankliniae sp. nov., isolated from Viking spacecraft and associated surfaces.</title>
        <authorList>
            <person name="Seuylemezian A."/>
            <person name="Vaishampayan P."/>
        </authorList>
    </citation>
    <scope>NUCLEOTIDE SEQUENCE [LARGE SCALE GENOMIC DNA]</scope>
    <source>
        <strain evidence="1 2">JJ-247</strain>
    </source>
</reference>
<organism evidence="1 2">
    <name type="scientific">Mesobacillus zeae</name>
    <dbReference type="NCBI Taxonomy" id="1917180"/>
    <lineage>
        <taxon>Bacteria</taxon>
        <taxon>Bacillati</taxon>
        <taxon>Bacillota</taxon>
        <taxon>Bacilli</taxon>
        <taxon>Bacillales</taxon>
        <taxon>Bacillaceae</taxon>
        <taxon>Mesobacillus</taxon>
    </lineage>
</organism>
<proteinExistence type="predicted"/>
<dbReference type="AlphaFoldDB" id="A0A398B6V8"/>
<name>A0A398B6V8_9BACI</name>
<protein>
    <submittedName>
        <fullName evidence="1">Uncharacterized protein</fullName>
    </submittedName>
</protein>
<dbReference type="Proteomes" id="UP000265816">
    <property type="component" value="Unassembled WGS sequence"/>
</dbReference>
<keyword evidence="2" id="KW-1185">Reference proteome</keyword>
<comment type="caution">
    <text evidence="1">The sequence shown here is derived from an EMBL/GenBank/DDBJ whole genome shotgun (WGS) entry which is preliminary data.</text>
</comment>
<evidence type="ECO:0000313" key="2">
    <source>
        <dbReference type="Proteomes" id="UP000265816"/>
    </source>
</evidence>